<dbReference type="PROSITE" id="PS00086">
    <property type="entry name" value="CYTOCHROME_P450"/>
    <property type="match status" value="1"/>
</dbReference>
<dbReference type="Proteomes" id="UP000094527">
    <property type="component" value="Unassembled WGS sequence"/>
</dbReference>
<dbReference type="PRINTS" id="PR00463">
    <property type="entry name" value="EP450I"/>
</dbReference>
<comment type="similarity">
    <text evidence="3">Belongs to the cytochrome P450 family.</text>
</comment>
<keyword evidence="7 8" id="KW-0472">Membrane</keyword>
<dbReference type="PANTHER" id="PTHR24300">
    <property type="entry name" value="CYTOCHROME P450 508A4-RELATED"/>
    <property type="match status" value="1"/>
</dbReference>
<keyword evidence="4" id="KW-0479">Metal-binding</keyword>
<keyword evidence="8" id="KW-1133">Transmembrane helix</keyword>
<dbReference type="InterPro" id="IPR050182">
    <property type="entry name" value="Cytochrome_P450_fam2"/>
</dbReference>
<dbReference type="EMBL" id="LJIJ01001466">
    <property type="protein sequence ID" value="ODM91637.1"/>
    <property type="molecule type" value="Genomic_DNA"/>
</dbReference>
<dbReference type="AlphaFoldDB" id="A0A1D2MF69"/>
<evidence type="ECO:0000313" key="9">
    <source>
        <dbReference type="EMBL" id="ODM91637.1"/>
    </source>
</evidence>
<evidence type="ECO:0000313" key="10">
    <source>
        <dbReference type="Proteomes" id="UP000094527"/>
    </source>
</evidence>
<dbReference type="OMA" id="EHIHEEL"/>
<keyword evidence="10" id="KW-1185">Reference proteome</keyword>
<evidence type="ECO:0000256" key="2">
    <source>
        <dbReference type="ARBA" id="ARBA00004370"/>
    </source>
</evidence>
<evidence type="ECO:0000256" key="7">
    <source>
        <dbReference type="ARBA" id="ARBA00023136"/>
    </source>
</evidence>
<dbReference type="Pfam" id="PF00067">
    <property type="entry name" value="p450"/>
    <property type="match status" value="3"/>
</dbReference>
<keyword evidence="6" id="KW-0503">Monooxygenase</keyword>
<dbReference type="GO" id="GO:0005737">
    <property type="term" value="C:cytoplasm"/>
    <property type="evidence" value="ECO:0007669"/>
    <property type="project" value="TreeGrafter"/>
</dbReference>
<dbReference type="GO" id="GO:0006805">
    <property type="term" value="P:xenobiotic metabolic process"/>
    <property type="evidence" value="ECO:0007669"/>
    <property type="project" value="TreeGrafter"/>
</dbReference>
<dbReference type="InterPro" id="IPR001128">
    <property type="entry name" value="Cyt_P450"/>
</dbReference>
<dbReference type="InterPro" id="IPR002401">
    <property type="entry name" value="Cyt_P450_E_grp-I"/>
</dbReference>
<comment type="cofactor">
    <cofactor evidence="1">
        <name>heme</name>
        <dbReference type="ChEBI" id="CHEBI:30413"/>
    </cofactor>
</comment>
<dbReference type="GO" id="GO:0016020">
    <property type="term" value="C:membrane"/>
    <property type="evidence" value="ECO:0007669"/>
    <property type="project" value="UniProtKB-SubCell"/>
</dbReference>
<keyword evidence="6" id="KW-0560">Oxidoreductase</keyword>
<dbReference type="GO" id="GO:0005506">
    <property type="term" value="F:iron ion binding"/>
    <property type="evidence" value="ECO:0007669"/>
    <property type="project" value="InterPro"/>
</dbReference>
<comment type="caution">
    <text evidence="9">The sequence shown here is derived from an EMBL/GenBank/DDBJ whole genome shotgun (WGS) entry which is preliminary data.</text>
</comment>
<gene>
    <name evidence="9" type="ORF">Ocin01_15046</name>
</gene>
<dbReference type="InterPro" id="IPR017972">
    <property type="entry name" value="Cyt_P450_CS"/>
</dbReference>
<dbReference type="InterPro" id="IPR036396">
    <property type="entry name" value="Cyt_P450_sf"/>
</dbReference>
<reference evidence="9 10" key="1">
    <citation type="journal article" date="2016" name="Genome Biol. Evol.">
        <title>Gene Family Evolution Reflects Adaptation to Soil Environmental Stressors in the Genome of the Collembolan Orchesella cincta.</title>
        <authorList>
            <person name="Faddeeva-Vakhrusheva A."/>
            <person name="Derks M.F."/>
            <person name="Anvar S.Y."/>
            <person name="Agamennone V."/>
            <person name="Suring W."/>
            <person name="Smit S."/>
            <person name="van Straalen N.M."/>
            <person name="Roelofs D."/>
        </authorList>
    </citation>
    <scope>NUCLEOTIDE SEQUENCE [LARGE SCALE GENOMIC DNA]</scope>
    <source>
        <tissue evidence="9">Mixed pool</tissue>
    </source>
</reference>
<proteinExistence type="inferred from homology"/>
<sequence>MNLKCSKANGELAVYGAVDQSSSSQAIKSCLIFTSYFFGPSEKVNPHVAGLAVATVGLIWFWRRHKAKKRLKGLKEIPGPRGLPLFGNIFQLGKFANAQFCKWTEKYGDIYQVKLGNQSVVVISDPKMTKEIFSNDTAFTGRLHIPAFEFYEENPGLGKMNYYDLWRLDGCVMNMRLIINKLGLFNSEGELWETHRRYLLRQLRGFGFGKSVMESLIMGEVQEILQRFMKQVGNPVSEIKQTLRLAVVNSLWTILTSKRFKQDDPKLSKLALNTTQAINDVIESGSLVIFLPWLRHIFPKLSGYTTIRKIFHENKVLIEDTISKHKKNFKEDDLKDFIDVYLAEFFAGSDTTAITISWAILLLSKYPKVQGKLQQELDEITGNTRKVSIDDRPKMPYTQALINEILRFTSIVPDGVQHRALDDSEFRGYFMPKDVLIQPNLYYIHHSKAIWGDPENFRPERFLSLDGTKFINNDNLQAFSIGKRVCVGESLARNTLFLYTTSIFQQFSIELDPNSVEPIVSESEVGFLRAPLPYTVIMKDRIMAFPLIGLVVATVLLVLFLRNRGKSNKNKNLKEVPGPLSLPIIGNVLQLGKYPNEQFCKWTEQYGDIYKVKIGGKTTVVISNPKWCKEMFTTDPAFAGRPHFDGFDIYEEDKLGIINSEGELWEVHRRFLLRQLRDFGFGKAAMETKIMEELGEVLALFKSQEGKPVTRIRQTLRLALVNSLWTILANQRFKQDDPQLLKLALNTSDTFNEILEGGGLLIFMPWLRYIMPEKSGYNAVRGVMEENKTFFEKVVGEHKRDLQEDNLRDFIDVYLAEVKKASSDPNSQFHGSRAERNLVATLFDLFFAGSDTTASTLSWTMLLLSKFPNAQKKLQQEIDEITGNSRKVSVNDRPDMPYMNALLEEILRFSSLVPDGVAHRAMADREFHGYHIPKDAVLQPNLYYIHYDPKIWGDPENFRPERFLSTDGKKFQKSDNLQAFQIGRRQCVGETLARDTLFLYITNIFQQFFVELDPSSKDHDFKCEVGFLRNPLPYKVIMKDRIK</sequence>
<dbReference type="PANTHER" id="PTHR24300:SF403">
    <property type="entry name" value="CYTOCHROME P450 306A1"/>
    <property type="match status" value="1"/>
</dbReference>
<dbReference type="GO" id="GO:0006082">
    <property type="term" value="P:organic acid metabolic process"/>
    <property type="evidence" value="ECO:0007669"/>
    <property type="project" value="TreeGrafter"/>
</dbReference>
<dbReference type="GO" id="GO:0008395">
    <property type="term" value="F:steroid hydroxylase activity"/>
    <property type="evidence" value="ECO:0007669"/>
    <property type="project" value="TreeGrafter"/>
</dbReference>
<evidence type="ECO:0000256" key="8">
    <source>
        <dbReference type="SAM" id="Phobius"/>
    </source>
</evidence>
<evidence type="ECO:0000256" key="4">
    <source>
        <dbReference type="ARBA" id="ARBA00022723"/>
    </source>
</evidence>
<protein>
    <submittedName>
        <fullName evidence="9">Methyl farnesoate epoxidase</fullName>
    </submittedName>
</protein>
<evidence type="ECO:0000256" key="5">
    <source>
        <dbReference type="ARBA" id="ARBA00023004"/>
    </source>
</evidence>
<name>A0A1D2MF69_ORCCI</name>
<dbReference type="PRINTS" id="PR00385">
    <property type="entry name" value="P450"/>
</dbReference>
<keyword evidence="8" id="KW-0812">Transmembrane</keyword>
<evidence type="ECO:0000256" key="6">
    <source>
        <dbReference type="ARBA" id="ARBA00023033"/>
    </source>
</evidence>
<feature type="transmembrane region" description="Helical" evidence="8">
    <location>
        <begin position="542"/>
        <end position="561"/>
    </location>
</feature>
<dbReference type="STRING" id="48709.A0A1D2MF69"/>
<organism evidence="9 10">
    <name type="scientific">Orchesella cincta</name>
    <name type="common">Springtail</name>
    <name type="synonym">Podura cincta</name>
    <dbReference type="NCBI Taxonomy" id="48709"/>
    <lineage>
        <taxon>Eukaryota</taxon>
        <taxon>Metazoa</taxon>
        <taxon>Ecdysozoa</taxon>
        <taxon>Arthropoda</taxon>
        <taxon>Hexapoda</taxon>
        <taxon>Collembola</taxon>
        <taxon>Entomobryomorpha</taxon>
        <taxon>Entomobryoidea</taxon>
        <taxon>Orchesellidae</taxon>
        <taxon>Orchesellinae</taxon>
        <taxon>Orchesella</taxon>
    </lineage>
</organism>
<dbReference type="OrthoDB" id="1055148at2759"/>
<accession>A0A1D2MF69</accession>
<comment type="subcellular location">
    <subcellularLocation>
        <location evidence="2">Membrane</location>
    </subcellularLocation>
</comment>
<keyword evidence="5" id="KW-0408">Iron</keyword>
<dbReference type="FunFam" id="1.10.630.10:FF:000002">
    <property type="entry name" value="Cytochrome P450 1A1"/>
    <property type="match status" value="1"/>
</dbReference>
<dbReference type="GO" id="GO:0016712">
    <property type="term" value="F:oxidoreductase activity, acting on paired donors, with incorporation or reduction of molecular oxygen, reduced flavin or flavoprotein as one donor, and incorporation of one atom of oxygen"/>
    <property type="evidence" value="ECO:0007669"/>
    <property type="project" value="TreeGrafter"/>
</dbReference>
<evidence type="ECO:0000256" key="3">
    <source>
        <dbReference type="ARBA" id="ARBA00010617"/>
    </source>
</evidence>
<dbReference type="Gene3D" id="1.10.630.10">
    <property type="entry name" value="Cytochrome P450"/>
    <property type="match status" value="2"/>
</dbReference>
<dbReference type="GO" id="GO:0020037">
    <property type="term" value="F:heme binding"/>
    <property type="evidence" value="ECO:0007669"/>
    <property type="project" value="InterPro"/>
</dbReference>
<evidence type="ECO:0000256" key="1">
    <source>
        <dbReference type="ARBA" id="ARBA00001971"/>
    </source>
</evidence>
<dbReference type="SUPFAM" id="SSF48264">
    <property type="entry name" value="Cytochrome P450"/>
    <property type="match status" value="2"/>
</dbReference>